<dbReference type="Proteomes" id="UP000001020">
    <property type="component" value="Chromosome"/>
</dbReference>
<dbReference type="HOGENOM" id="CLU_168842_0_0_11"/>
<evidence type="ECO:0008006" key="3">
    <source>
        <dbReference type="Google" id="ProtNLM"/>
    </source>
</evidence>
<accession>Q8VJ48</accession>
<name>Q8VJ48_MYCTO</name>
<evidence type="ECO:0000313" key="1">
    <source>
        <dbReference type="EMBL" id="AAK47646.1"/>
    </source>
</evidence>
<dbReference type="EMBL" id="AE000516">
    <property type="protein sequence ID" value="AAK47646.1"/>
    <property type="molecule type" value="Genomic_DNA"/>
</dbReference>
<dbReference type="KEGG" id="mtc:MT3304"/>
<organism evidence="1 2">
    <name type="scientific">Mycobacterium tuberculosis (strain CDC 1551 / Oshkosh)</name>
    <dbReference type="NCBI Taxonomy" id="83331"/>
    <lineage>
        <taxon>Bacteria</taxon>
        <taxon>Bacillati</taxon>
        <taxon>Actinomycetota</taxon>
        <taxon>Actinomycetes</taxon>
        <taxon>Mycobacteriales</taxon>
        <taxon>Mycobacteriaceae</taxon>
        <taxon>Mycobacterium</taxon>
        <taxon>Mycobacterium tuberculosis complex</taxon>
    </lineage>
</organism>
<dbReference type="AlphaFoldDB" id="Q8VJ48"/>
<sequence>MPMEGATVEVKIGITDSPRELVFSSAQTPSEVEELVSNALRDDSGLLTLTDERGRRFLIHTARIAYVEIGVADARRVGFGVGVDAAAGSAGKVATSG</sequence>
<reference evidence="1 2" key="1">
    <citation type="journal article" date="2002" name="J. Bacteriol.">
        <title>Whole-genome comparison of Mycobacterium tuberculosis clinical and laboratory strains.</title>
        <authorList>
            <person name="Fleischmann R.D."/>
            <person name="Alland D."/>
            <person name="Eisen J.A."/>
            <person name="Carpenter L."/>
            <person name="White O."/>
            <person name="Peterson J."/>
            <person name="DeBoy R."/>
            <person name="Dodson R."/>
            <person name="Gwinn M."/>
            <person name="Haft D."/>
            <person name="Hickey E."/>
            <person name="Kolonay J.F."/>
            <person name="Nelson W.C."/>
            <person name="Umayam L.A."/>
            <person name="Ermolaeva M."/>
            <person name="Salzberg S.L."/>
            <person name="Delcher A."/>
            <person name="Utterback T."/>
            <person name="Weidman J."/>
            <person name="Khouri H."/>
            <person name="Gill J."/>
            <person name="Mikula A."/>
            <person name="Bishai W."/>
            <person name="Jacobs Jr W.R.Jr."/>
            <person name="Venter J.C."/>
            <person name="Fraser C.M."/>
        </authorList>
    </citation>
    <scope>NUCLEOTIDE SEQUENCE [LARGE SCALE GENOMIC DNA]</scope>
    <source>
        <strain evidence="2">CDC 1551 / Oshkosh</strain>
    </source>
</reference>
<dbReference type="Pfam" id="PF11305">
    <property type="entry name" value="DUF3107"/>
    <property type="match status" value="1"/>
</dbReference>
<evidence type="ECO:0000313" key="2">
    <source>
        <dbReference type="Proteomes" id="UP000001020"/>
    </source>
</evidence>
<proteinExistence type="predicted"/>
<keyword evidence="2" id="KW-1185">Reference proteome</keyword>
<gene>
    <name evidence="1" type="ordered locus">MT3304</name>
</gene>
<dbReference type="InterPro" id="IPR021456">
    <property type="entry name" value="DUF3107"/>
</dbReference>
<protein>
    <recommendedName>
        <fullName evidence="3">ATP-binding protein</fullName>
    </recommendedName>
</protein>